<organism evidence="1">
    <name type="scientific">Arundo donax</name>
    <name type="common">Giant reed</name>
    <name type="synonym">Donax arundinaceus</name>
    <dbReference type="NCBI Taxonomy" id="35708"/>
    <lineage>
        <taxon>Eukaryota</taxon>
        <taxon>Viridiplantae</taxon>
        <taxon>Streptophyta</taxon>
        <taxon>Embryophyta</taxon>
        <taxon>Tracheophyta</taxon>
        <taxon>Spermatophyta</taxon>
        <taxon>Magnoliopsida</taxon>
        <taxon>Liliopsida</taxon>
        <taxon>Poales</taxon>
        <taxon>Poaceae</taxon>
        <taxon>PACMAD clade</taxon>
        <taxon>Arundinoideae</taxon>
        <taxon>Arundineae</taxon>
        <taxon>Arundo</taxon>
    </lineage>
</organism>
<name>A0A0A8ZSY7_ARUDO</name>
<reference evidence="1" key="1">
    <citation type="submission" date="2014-09" db="EMBL/GenBank/DDBJ databases">
        <authorList>
            <person name="Magalhaes I.L.F."/>
            <person name="Oliveira U."/>
            <person name="Santos F.R."/>
            <person name="Vidigal T.H.D.A."/>
            <person name="Brescovit A.D."/>
            <person name="Santos A.J."/>
        </authorList>
    </citation>
    <scope>NUCLEOTIDE SEQUENCE</scope>
    <source>
        <tissue evidence="1">Shoot tissue taken approximately 20 cm above the soil surface</tissue>
    </source>
</reference>
<dbReference type="EMBL" id="GBRH01258010">
    <property type="protein sequence ID" value="JAD39885.1"/>
    <property type="molecule type" value="Transcribed_RNA"/>
</dbReference>
<accession>A0A0A8ZSY7</accession>
<protein>
    <submittedName>
        <fullName evidence="1">Uncharacterized protein</fullName>
    </submittedName>
</protein>
<reference evidence="1" key="2">
    <citation type="journal article" date="2015" name="Data Brief">
        <title>Shoot transcriptome of the giant reed, Arundo donax.</title>
        <authorList>
            <person name="Barrero R.A."/>
            <person name="Guerrero F.D."/>
            <person name="Moolhuijzen P."/>
            <person name="Goolsby J.A."/>
            <person name="Tidwell J."/>
            <person name="Bellgard S.E."/>
            <person name="Bellgard M.I."/>
        </authorList>
    </citation>
    <scope>NUCLEOTIDE SEQUENCE</scope>
    <source>
        <tissue evidence="1">Shoot tissue taken approximately 20 cm above the soil surface</tissue>
    </source>
</reference>
<sequence length="36" mass="4220">MLVRCHVLFNALICLQELLVLIEETCCTMVVFYFIV</sequence>
<dbReference type="AlphaFoldDB" id="A0A0A8ZSY7"/>
<evidence type="ECO:0000313" key="1">
    <source>
        <dbReference type="EMBL" id="JAD39885.1"/>
    </source>
</evidence>
<proteinExistence type="predicted"/>